<keyword evidence="1" id="KW-0067">ATP-binding</keyword>
<gene>
    <name evidence="3" type="ORF">EZS28_029133</name>
</gene>
<dbReference type="InterPro" id="IPR017441">
    <property type="entry name" value="Protein_kinase_ATP_BS"/>
</dbReference>
<keyword evidence="1" id="KW-0547">Nucleotide-binding</keyword>
<dbReference type="PROSITE" id="PS00107">
    <property type="entry name" value="PROTEIN_KINASE_ATP"/>
    <property type="match status" value="1"/>
</dbReference>
<dbReference type="InterPro" id="IPR011009">
    <property type="entry name" value="Kinase-like_dom_sf"/>
</dbReference>
<evidence type="ECO:0000259" key="2">
    <source>
        <dbReference type="PROSITE" id="PS50011"/>
    </source>
</evidence>
<dbReference type="GO" id="GO:0005524">
    <property type="term" value="F:ATP binding"/>
    <property type="evidence" value="ECO:0007669"/>
    <property type="project" value="UniProtKB-UniRule"/>
</dbReference>
<dbReference type="EMBL" id="SNRW01011304">
    <property type="protein sequence ID" value="KAA6375342.1"/>
    <property type="molecule type" value="Genomic_DNA"/>
</dbReference>
<comment type="caution">
    <text evidence="3">The sequence shown here is derived from an EMBL/GenBank/DDBJ whole genome shotgun (WGS) entry which is preliminary data.</text>
</comment>
<dbReference type="GO" id="GO:0004672">
    <property type="term" value="F:protein kinase activity"/>
    <property type="evidence" value="ECO:0007669"/>
    <property type="project" value="InterPro"/>
</dbReference>
<dbReference type="SUPFAM" id="SSF56112">
    <property type="entry name" value="Protein kinase-like (PK-like)"/>
    <property type="match status" value="1"/>
</dbReference>
<sequence length="337" mass="38608">MSEVRLEQYFSNPSLHIGKIINFSGKLGINQNQFQVAPKQIYKIQLLDRLSEQLHKETVHLLVEDTNTYANQCVLDAGNDKIFDFECEIMEKAAHIHYFKLIKLSQPSNVFNSQPINPISSDNPIQEQQISNDGWILPGARIIVPISNVQQNHIKIGDYIKNPAENIRKITTFIVNIGKSEDHIEAGFSGKLFQTPQNLLFAGQLIEQPMNILVDKQNEYLNQFLLFEGSKQAVEIQCEIMGIREGQHYFKLASILDSILPKFVATWKLTDFQKIKKIGHGQFGQVLHMREIETSKEVAIKECDYQKPESKLQVNKEVSIMVDICNLLQQQDPYVLK</sequence>
<feature type="domain" description="Protein kinase" evidence="2">
    <location>
        <begin position="272"/>
        <end position="337"/>
    </location>
</feature>
<feature type="non-terminal residue" evidence="3">
    <location>
        <position position="337"/>
    </location>
</feature>
<name>A0A5J4UYY4_9EUKA</name>
<dbReference type="AlphaFoldDB" id="A0A5J4UYY4"/>
<dbReference type="PROSITE" id="PS50011">
    <property type="entry name" value="PROTEIN_KINASE_DOM"/>
    <property type="match status" value="1"/>
</dbReference>
<feature type="binding site" evidence="1">
    <location>
        <position position="301"/>
    </location>
    <ligand>
        <name>ATP</name>
        <dbReference type="ChEBI" id="CHEBI:30616"/>
    </ligand>
</feature>
<reference evidence="3 4" key="1">
    <citation type="submission" date="2019-03" db="EMBL/GenBank/DDBJ databases">
        <title>Single cell metagenomics reveals metabolic interactions within the superorganism composed of flagellate Streblomastix strix and complex community of Bacteroidetes bacteria on its surface.</title>
        <authorList>
            <person name="Treitli S.C."/>
            <person name="Kolisko M."/>
            <person name="Husnik F."/>
            <person name="Keeling P."/>
            <person name="Hampl V."/>
        </authorList>
    </citation>
    <scope>NUCLEOTIDE SEQUENCE [LARGE SCALE GENOMIC DNA]</scope>
    <source>
        <strain evidence="3">ST1C</strain>
    </source>
</reference>
<accession>A0A5J4UYY4</accession>
<organism evidence="3 4">
    <name type="scientific">Streblomastix strix</name>
    <dbReference type="NCBI Taxonomy" id="222440"/>
    <lineage>
        <taxon>Eukaryota</taxon>
        <taxon>Metamonada</taxon>
        <taxon>Preaxostyla</taxon>
        <taxon>Oxymonadida</taxon>
        <taxon>Streblomastigidae</taxon>
        <taxon>Streblomastix</taxon>
    </lineage>
</organism>
<evidence type="ECO:0000256" key="1">
    <source>
        <dbReference type="PROSITE-ProRule" id="PRU10141"/>
    </source>
</evidence>
<dbReference type="Proteomes" id="UP000324800">
    <property type="component" value="Unassembled WGS sequence"/>
</dbReference>
<proteinExistence type="predicted"/>
<evidence type="ECO:0000313" key="3">
    <source>
        <dbReference type="EMBL" id="KAA6375342.1"/>
    </source>
</evidence>
<dbReference type="InterPro" id="IPR000719">
    <property type="entry name" value="Prot_kinase_dom"/>
</dbReference>
<evidence type="ECO:0000313" key="4">
    <source>
        <dbReference type="Proteomes" id="UP000324800"/>
    </source>
</evidence>
<protein>
    <recommendedName>
        <fullName evidence="2">Protein kinase domain-containing protein</fullName>
    </recommendedName>
</protein>
<dbReference type="Gene3D" id="3.30.200.20">
    <property type="entry name" value="Phosphorylase Kinase, domain 1"/>
    <property type="match status" value="1"/>
</dbReference>